<sequence>MDKGVPVSKIGPYSGRTKAYLDSIPKRGRRRESVTFLIEIHYT</sequence>
<comment type="caution">
    <text evidence="1">The sequence shown here is derived from an EMBL/GenBank/DDBJ whole genome shotgun (WGS) entry which is preliminary data.</text>
</comment>
<dbReference type="AlphaFoldDB" id="A0ABC9NSQ8"/>
<gene>
    <name evidence="1" type="ORF">ESCAB7627_4485</name>
</gene>
<name>A0ABC9NSQ8_ESCAT</name>
<organism evidence="1 2">
    <name type="scientific">Escherichia albertii (strain TW07627)</name>
    <dbReference type="NCBI Taxonomy" id="502347"/>
    <lineage>
        <taxon>Bacteria</taxon>
        <taxon>Pseudomonadati</taxon>
        <taxon>Pseudomonadota</taxon>
        <taxon>Gammaproteobacteria</taxon>
        <taxon>Enterobacterales</taxon>
        <taxon>Enterobacteriaceae</taxon>
        <taxon>Escherichia</taxon>
    </lineage>
</organism>
<evidence type="ECO:0000313" key="2">
    <source>
        <dbReference type="Proteomes" id="UP000003042"/>
    </source>
</evidence>
<dbReference type="Proteomes" id="UP000003042">
    <property type="component" value="Unassembled WGS sequence"/>
</dbReference>
<evidence type="ECO:0000313" key="1">
    <source>
        <dbReference type="EMBL" id="EDS93264.1"/>
    </source>
</evidence>
<dbReference type="EMBL" id="ABKX01000002">
    <property type="protein sequence ID" value="EDS93264.1"/>
    <property type="molecule type" value="Genomic_DNA"/>
</dbReference>
<accession>A0ABC9NSQ8</accession>
<reference evidence="1 2" key="1">
    <citation type="submission" date="2008-02" db="EMBL/GenBank/DDBJ databases">
        <title>Annotation of Escherichia albertii TW07627.</title>
        <authorList>
            <person name="Sutton G."/>
            <person name="Whittam T.S."/>
            <person name="Sebastian Y."/>
        </authorList>
    </citation>
    <scope>NUCLEOTIDE SEQUENCE [LARGE SCALE GENOMIC DNA]</scope>
    <source>
        <strain evidence="1 2">TW07627</strain>
    </source>
</reference>
<protein>
    <recommendedName>
        <fullName evidence="3">Transposase</fullName>
    </recommendedName>
</protein>
<proteinExistence type="predicted"/>
<evidence type="ECO:0008006" key="3">
    <source>
        <dbReference type="Google" id="ProtNLM"/>
    </source>
</evidence>